<proteinExistence type="predicted"/>
<dbReference type="PANTHER" id="PTHR30524:SF0">
    <property type="entry name" value="ALTRONATE OXIDOREDUCTASE-RELATED"/>
    <property type="match status" value="1"/>
</dbReference>
<dbReference type="Proteomes" id="UP000289794">
    <property type="component" value="Chromosome"/>
</dbReference>
<dbReference type="InterPro" id="IPR036291">
    <property type="entry name" value="NAD(P)-bd_dom_sf"/>
</dbReference>
<dbReference type="AlphaFoldDB" id="A0A4P6LZQ0"/>
<gene>
    <name evidence="6" type="primary">uxaB</name>
    <name evidence="6" type="ORF">PMF13cell1_03021</name>
</gene>
<dbReference type="PANTHER" id="PTHR30524">
    <property type="entry name" value="MANNITOL-1-PHOSPHATE 5-DEHYDROGENASE"/>
    <property type="match status" value="1"/>
</dbReference>
<protein>
    <submittedName>
        <fullName evidence="6">Altronate oxidoreductase</fullName>
        <ecNumber evidence="6">1.1.1.58</ecNumber>
    </submittedName>
</protein>
<dbReference type="InterPro" id="IPR013131">
    <property type="entry name" value="Mannitol_DH_N"/>
</dbReference>
<dbReference type="InterPro" id="IPR013328">
    <property type="entry name" value="6PGD_dom2"/>
</dbReference>
<dbReference type="EMBL" id="CP035945">
    <property type="protein sequence ID" value="QBE97462.1"/>
    <property type="molecule type" value="Genomic_DNA"/>
</dbReference>
<evidence type="ECO:0000256" key="2">
    <source>
        <dbReference type="ARBA" id="ARBA00023027"/>
    </source>
</evidence>
<keyword evidence="1 6" id="KW-0560">Oxidoreductase</keyword>
<keyword evidence="2" id="KW-0520">NAD</keyword>
<evidence type="ECO:0000259" key="5">
    <source>
        <dbReference type="Pfam" id="PF08125"/>
    </source>
</evidence>
<accession>A0A4P6LZQ0</accession>
<dbReference type="InterPro" id="IPR008927">
    <property type="entry name" value="6-PGluconate_DH-like_C_sf"/>
</dbReference>
<dbReference type="KEGG" id="bpro:PMF13cell1_03021"/>
<dbReference type="GO" id="GO:0019698">
    <property type="term" value="P:D-galacturonate catabolic process"/>
    <property type="evidence" value="ECO:0007669"/>
    <property type="project" value="TreeGrafter"/>
</dbReference>
<feature type="domain" description="Mannitol dehydrogenase C-terminal" evidence="5">
    <location>
        <begin position="286"/>
        <end position="486"/>
    </location>
</feature>
<dbReference type="Gene3D" id="1.10.1040.10">
    <property type="entry name" value="N-(1-d-carboxylethyl)-l-norvaline Dehydrogenase, domain 2"/>
    <property type="match status" value="1"/>
</dbReference>
<organism evidence="6 7">
    <name type="scientific">Blautia producta</name>
    <dbReference type="NCBI Taxonomy" id="33035"/>
    <lineage>
        <taxon>Bacteria</taxon>
        <taxon>Bacillati</taxon>
        <taxon>Bacillota</taxon>
        <taxon>Clostridia</taxon>
        <taxon>Lachnospirales</taxon>
        <taxon>Lachnospiraceae</taxon>
        <taxon>Blautia</taxon>
    </lineage>
</organism>
<dbReference type="Pfam" id="PF08125">
    <property type="entry name" value="Mannitol_dh_C"/>
    <property type="match status" value="1"/>
</dbReference>
<dbReference type="EC" id="1.1.1.58" evidence="6"/>
<dbReference type="InterPro" id="IPR013118">
    <property type="entry name" value="Mannitol_DH_C"/>
</dbReference>
<dbReference type="Gene3D" id="3.40.50.720">
    <property type="entry name" value="NAD(P)-binding Rossmann-like Domain"/>
    <property type="match status" value="1"/>
</dbReference>
<dbReference type="SUPFAM" id="SSF48179">
    <property type="entry name" value="6-phosphogluconate dehydrogenase C-terminal domain-like"/>
    <property type="match status" value="1"/>
</dbReference>
<evidence type="ECO:0000256" key="1">
    <source>
        <dbReference type="ARBA" id="ARBA00023002"/>
    </source>
</evidence>
<comment type="catalytic activity">
    <reaction evidence="3">
        <text>D-mannitol 1-phosphate + NAD(+) = beta-D-fructose 6-phosphate + NADH + H(+)</text>
        <dbReference type="Rhea" id="RHEA:19661"/>
        <dbReference type="ChEBI" id="CHEBI:15378"/>
        <dbReference type="ChEBI" id="CHEBI:57540"/>
        <dbReference type="ChEBI" id="CHEBI:57634"/>
        <dbReference type="ChEBI" id="CHEBI:57945"/>
        <dbReference type="ChEBI" id="CHEBI:61381"/>
        <dbReference type="EC" id="1.1.1.17"/>
    </reaction>
</comment>
<dbReference type="SUPFAM" id="SSF51735">
    <property type="entry name" value="NAD(P)-binding Rossmann-fold domains"/>
    <property type="match status" value="1"/>
</dbReference>
<dbReference type="Pfam" id="PF01232">
    <property type="entry name" value="Mannitol_dh"/>
    <property type="match status" value="1"/>
</dbReference>
<name>A0A4P6LZQ0_9FIRM</name>
<evidence type="ECO:0000259" key="4">
    <source>
        <dbReference type="Pfam" id="PF01232"/>
    </source>
</evidence>
<sequence length="499" mass="56249">MKKLSYQILKEMNHSGYLLPEAPERVLQFGEGNFMRAFTDHFIDVLNEKAGFNGKVVLVQPRPKRPGHSLADDLNAQQGLYTLYLRGFENGKKVSDKRVISCVSRCLNAYADYDAVMACAANPDLRYITCNTTEAGIVYDPACRFQDKPASSFPGKLTQFLYQRYEVFGKEKGKGFVILPCELIAENGKELKKCVLSYAAQWNLEEGFLTWLEEENLFCSTLVDRIVTGFPKGEEDALNEENGYLDAAMDTGEIFAFWVIEGPAALKHELPFEKAGLPVLITHNHRPYKERKVRILNGAHTSMVMGAYLAGFDIVRDCMEDDVVCEFMNKAVHEEIMPTLSLPREELESFAFAVTERFKNPFIDHALLSICLNSTSKWKARVLPSLKAYADRTGELPLCLTASFAFYLAFYRGAELTEAGLAAVRPNGEVYTVSDDRNVLSFFAAHKDDREEEYVHAVCANEELWDMDLCSLPGFEAAVTDMLKKIRRDGAYEVMKSVC</sequence>
<feature type="domain" description="Mannitol dehydrogenase N-terminal" evidence="4">
    <location>
        <begin position="25"/>
        <end position="273"/>
    </location>
</feature>
<dbReference type="GO" id="GO:0009026">
    <property type="term" value="F:tagaturonate reductase activity"/>
    <property type="evidence" value="ECO:0007669"/>
    <property type="project" value="UniProtKB-EC"/>
</dbReference>
<reference evidence="6 7" key="1">
    <citation type="submission" date="2019-01" db="EMBL/GenBank/DDBJ databases">
        <title>PMF-metabolizing Aryl O-demethylase.</title>
        <authorList>
            <person name="Kim M."/>
        </authorList>
    </citation>
    <scope>NUCLEOTIDE SEQUENCE [LARGE SCALE GENOMIC DNA]</scope>
    <source>
        <strain evidence="6 7">PMF1</strain>
    </source>
</reference>
<evidence type="ECO:0000256" key="3">
    <source>
        <dbReference type="ARBA" id="ARBA00048615"/>
    </source>
</evidence>
<dbReference type="NCBIfam" id="NF002969">
    <property type="entry name" value="PRK03643.1"/>
    <property type="match status" value="1"/>
</dbReference>
<dbReference type="RefSeq" id="WP_130181247.1">
    <property type="nucleotide sequence ID" value="NZ_CP035945.1"/>
</dbReference>
<evidence type="ECO:0000313" key="7">
    <source>
        <dbReference type="Proteomes" id="UP000289794"/>
    </source>
</evidence>
<dbReference type="GO" id="GO:0008926">
    <property type="term" value="F:mannitol-1-phosphate 5-dehydrogenase activity"/>
    <property type="evidence" value="ECO:0007669"/>
    <property type="project" value="UniProtKB-EC"/>
</dbReference>
<evidence type="ECO:0000313" key="6">
    <source>
        <dbReference type="EMBL" id="QBE97462.1"/>
    </source>
</evidence>
<dbReference type="GO" id="GO:0019592">
    <property type="term" value="P:mannitol catabolic process"/>
    <property type="evidence" value="ECO:0007669"/>
    <property type="project" value="TreeGrafter"/>
</dbReference>
<dbReference type="GO" id="GO:0005829">
    <property type="term" value="C:cytosol"/>
    <property type="evidence" value="ECO:0007669"/>
    <property type="project" value="TreeGrafter"/>
</dbReference>